<feature type="signal peptide" evidence="1">
    <location>
        <begin position="1"/>
        <end position="23"/>
    </location>
</feature>
<keyword evidence="1" id="KW-0732">Signal</keyword>
<comment type="caution">
    <text evidence="2">The sequence shown here is derived from an EMBL/GenBank/DDBJ whole genome shotgun (WGS) entry which is preliminary data.</text>
</comment>
<protein>
    <submittedName>
        <fullName evidence="2">Uncharacterized protein</fullName>
    </submittedName>
</protein>
<gene>
    <name evidence="2" type="ORF">E6K81_01615</name>
</gene>
<name>A0A538UDU3_UNCEI</name>
<organism evidence="2 3">
    <name type="scientific">Eiseniibacteriota bacterium</name>
    <dbReference type="NCBI Taxonomy" id="2212470"/>
    <lineage>
        <taxon>Bacteria</taxon>
        <taxon>Candidatus Eiseniibacteriota</taxon>
    </lineage>
</organism>
<feature type="non-terminal residue" evidence="2">
    <location>
        <position position="116"/>
    </location>
</feature>
<dbReference type="Proteomes" id="UP000319771">
    <property type="component" value="Unassembled WGS sequence"/>
</dbReference>
<evidence type="ECO:0000313" key="3">
    <source>
        <dbReference type="Proteomes" id="UP000319771"/>
    </source>
</evidence>
<evidence type="ECO:0000313" key="2">
    <source>
        <dbReference type="EMBL" id="TMQ74046.1"/>
    </source>
</evidence>
<feature type="chain" id="PRO_5021901387" evidence="1">
    <location>
        <begin position="24"/>
        <end position="116"/>
    </location>
</feature>
<dbReference type="AlphaFoldDB" id="A0A538UDU3"/>
<accession>A0A538UDU3</accession>
<reference evidence="2 3" key="1">
    <citation type="journal article" date="2019" name="Nat. Microbiol.">
        <title>Mediterranean grassland soil C-N compound turnover is dependent on rainfall and depth, and is mediated by genomically divergent microorganisms.</title>
        <authorList>
            <person name="Diamond S."/>
            <person name="Andeer P.F."/>
            <person name="Li Z."/>
            <person name="Crits-Christoph A."/>
            <person name="Burstein D."/>
            <person name="Anantharaman K."/>
            <person name="Lane K.R."/>
            <person name="Thomas B.C."/>
            <person name="Pan C."/>
            <person name="Northen T.R."/>
            <person name="Banfield J.F."/>
        </authorList>
    </citation>
    <scope>NUCLEOTIDE SEQUENCE [LARGE SCALE GENOMIC DNA]</scope>
    <source>
        <strain evidence="2">WS_11</strain>
    </source>
</reference>
<sequence length="116" mass="12017">MKIRLAFGLAALLITCTATRSFAQTLTSDQPDYAPGTMATLTGAGFAPGESVVVVVHHADATPDSGADHEPWTVLADDAGGFVTTWHVCEDDCVGKELRATADGQASGLHAEALFT</sequence>
<proteinExistence type="predicted"/>
<dbReference type="EMBL" id="VBPB01000020">
    <property type="protein sequence ID" value="TMQ74046.1"/>
    <property type="molecule type" value="Genomic_DNA"/>
</dbReference>
<evidence type="ECO:0000256" key="1">
    <source>
        <dbReference type="SAM" id="SignalP"/>
    </source>
</evidence>